<dbReference type="GO" id="GO:0006310">
    <property type="term" value="P:DNA recombination"/>
    <property type="evidence" value="ECO:0007669"/>
    <property type="project" value="UniProtKB-KW"/>
</dbReference>
<reference evidence="6 7" key="1">
    <citation type="submission" date="2013-04" db="EMBL/GenBank/DDBJ databases">
        <title>The Genome Sequence of Enterorhabdus caecimuris B7.</title>
        <authorList>
            <consortium name="The Broad Institute Genomics Platform"/>
            <consortium name="The Broad Institute Genome Sequencing Center for Infectious Disease"/>
            <person name="Earl A."/>
            <person name="Xavier R."/>
            <person name="Elson C."/>
            <person name="Duck W."/>
            <person name="Walker B."/>
            <person name="Young S."/>
            <person name="Zeng Q."/>
            <person name="Gargeya S."/>
            <person name="Fitzgerald M."/>
            <person name="Haas B."/>
            <person name="Abouelleil A."/>
            <person name="Allen A.W."/>
            <person name="Alvarado L."/>
            <person name="Arachchi H.M."/>
            <person name="Berlin A.M."/>
            <person name="Chapman S.B."/>
            <person name="Gainer-Dewar J."/>
            <person name="Goldberg J."/>
            <person name="Griggs A."/>
            <person name="Gujja S."/>
            <person name="Hansen M."/>
            <person name="Howarth C."/>
            <person name="Imamovic A."/>
            <person name="Ireland A."/>
            <person name="Larimer J."/>
            <person name="McCowan C."/>
            <person name="Murphy C."/>
            <person name="Pearson M."/>
            <person name="Poon T.W."/>
            <person name="Priest M."/>
            <person name="Roberts A."/>
            <person name="Saif S."/>
            <person name="Shea T."/>
            <person name="Sisk P."/>
            <person name="Sykes S."/>
            <person name="Wortman J."/>
            <person name="Nusbaum C."/>
            <person name="Birren B."/>
        </authorList>
    </citation>
    <scope>NUCLEOTIDE SEQUENCE [LARGE SCALE GENOMIC DNA]</scope>
    <source>
        <strain evidence="6 7">B7</strain>
    </source>
</reference>
<keyword evidence="3" id="KW-0233">DNA recombination</keyword>
<evidence type="ECO:0000313" key="6">
    <source>
        <dbReference type="EMBL" id="EOS50373.1"/>
    </source>
</evidence>
<dbReference type="Gene3D" id="1.10.443.10">
    <property type="entry name" value="Intergrase catalytic core"/>
    <property type="match status" value="1"/>
</dbReference>
<keyword evidence="2" id="KW-0238">DNA-binding</keyword>
<dbReference type="STRING" id="1235794.C811_02005"/>
<dbReference type="InterPro" id="IPR010998">
    <property type="entry name" value="Integrase_recombinase_N"/>
</dbReference>
<dbReference type="InterPro" id="IPR011010">
    <property type="entry name" value="DNA_brk_join_enz"/>
</dbReference>
<keyword evidence="7" id="KW-1185">Reference proteome</keyword>
<evidence type="ECO:0000256" key="2">
    <source>
        <dbReference type="ARBA" id="ARBA00023125"/>
    </source>
</evidence>
<dbReference type="PANTHER" id="PTHR30349">
    <property type="entry name" value="PHAGE INTEGRASE-RELATED"/>
    <property type="match status" value="1"/>
</dbReference>
<evidence type="ECO:0000259" key="5">
    <source>
        <dbReference type="PROSITE" id="PS51898"/>
    </source>
</evidence>
<dbReference type="OrthoDB" id="148546at2"/>
<evidence type="ECO:0000256" key="1">
    <source>
        <dbReference type="ARBA" id="ARBA00008857"/>
    </source>
</evidence>
<dbReference type="Proteomes" id="UP000014204">
    <property type="component" value="Unassembled WGS sequence"/>
</dbReference>
<dbReference type="GeneID" id="82191399"/>
<dbReference type="GO" id="GO:0003677">
    <property type="term" value="F:DNA binding"/>
    <property type="evidence" value="ECO:0007669"/>
    <property type="project" value="UniProtKB-KW"/>
</dbReference>
<dbReference type="Gene3D" id="1.10.150.130">
    <property type="match status" value="1"/>
</dbReference>
<keyword evidence="4" id="KW-0175">Coiled coil</keyword>
<dbReference type="CDD" id="cd01189">
    <property type="entry name" value="INT_ICEBs1_C_like"/>
    <property type="match status" value="1"/>
</dbReference>
<feature type="coiled-coil region" evidence="4">
    <location>
        <begin position="63"/>
        <end position="98"/>
    </location>
</feature>
<proteinExistence type="inferred from homology"/>
<evidence type="ECO:0000256" key="3">
    <source>
        <dbReference type="ARBA" id="ARBA00023172"/>
    </source>
</evidence>
<dbReference type="AlphaFoldDB" id="R9KVS1"/>
<comment type="similarity">
    <text evidence="1">Belongs to the 'phage' integrase family.</text>
</comment>
<evidence type="ECO:0000313" key="7">
    <source>
        <dbReference type="Proteomes" id="UP000014204"/>
    </source>
</evidence>
<organism evidence="6 7">
    <name type="scientific">Adlercreutzia caecimuris B7</name>
    <dbReference type="NCBI Taxonomy" id="1235794"/>
    <lineage>
        <taxon>Bacteria</taxon>
        <taxon>Bacillati</taxon>
        <taxon>Actinomycetota</taxon>
        <taxon>Coriobacteriia</taxon>
        <taxon>Eggerthellales</taxon>
        <taxon>Eggerthellaceae</taxon>
        <taxon>Adlercreutzia</taxon>
    </lineage>
</organism>
<dbReference type="InterPro" id="IPR013762">
    <property type="entry name" value="Integrase-like_cat_sf"/>
</dbReference>
<dbReference type="HOGENOM" id="CLU_579694_0_0_11"/>
<dbReference type="eggNOG" id="COG0582">
    <property type="taxonomic scope" value="Bacteria"/>
</dbReference>
<protein>
    <recommendedName>
        <fullName evidence="5">Tyr recombinase domain-containing protein</fullName>
    </recommendedName>
</protein>
<dbReference type="Pfam" id="PF00589">
    <property type="entry name" value="Phage_integrase"/>
    <property type="match status" value="1"/>
</dbReference>
<dbReference type="PANTHER" id="PTHR30349:SF41">
    <property type="entry name" value="INTEGRASE_RECOMBINASE PROTEIN MJ0367-RELATED"/>
    <property type="match status" value="1"/>
</dbReference>
<name>R9KVS1_9ACTN</name>
<dbReference type="RefSeq" id="WP_016310185.1">
    <property type="nucleotide sequence ID" value="NZ_KE159646.1"/>
</dbReference>
<dbReference type="InterPro" id="IPR050090">
    <property type="entry name" value="Tyrosine_recombinase_XerCD"/>
</dbReference>
<dbReference type="SUPFAM" id="SSF56349">
    <property type="entry name" value="DNA breaking-rejoining enzymes"/>
    <property type="match status" value="1"/>
</dbReference>
<feature type="domain" description="Tyr recombinase" evidence="5">
    <location>
        <begin position="254"/>
        <end position="457"/>
    </location>
</feature>
<accession>R9KVS1</accession>
<sequence>MQLLRCDKPYNLDEVRKAKGKPRIAREDSRTTLYELTIRVPKDYRVYLEGKTKFTRRVFALNRRELQSEVRAFEDEKNDELEKAIAEYKLALESSERKALSLPVGEDGYCTSTLTEYAERYVEVRSHGSVSPETIKNELNYLRYINATIGDKMVCKVTSDDVEGCLIAIPRLSRQWGQDRIRQLEENRKTAAWVKKKKTLVTPLKEPPIAGSDTQAKVLKFLREMYNYAFEKEQVPKNPAHARFLSRVFKQSKPLIDPLMADEAMRFLEAVLKLPLGWVKLSFLALFCTGIRPEEMQALMPGSFLFTGPEPATRITSAVKRGGVKIEDYPKTDAGRRTIPSDSILADTAKEWIAVKSQMIEDMGLMPTMRMPLMSEGPRPYAYNTWRKHWVKFIEENGFEGIRPYSLRHTFATLNLANGENIKTVSVLMGHESPSYTLDLYAGYVPNTAMGIGSRYIDYIRSSGQDCGFIY</sequence>
<dbReference type="PATRIC" id="fig|1235794.3.peg.1976"/>
<comment type="caution">
    <text evidence="6">The sequence shown here is derived from an EMBL/GenBank/DDBJ whole genome shotgun (WGS) entry which is preliminary data.</text>
</comment>
<dbReference type="EMBL" id="ASSY01000009">
    <property type="protein sequence ID" value="EOS50373.1"/>
    <property type="molecule type" value="Genomic_DNA"/>
</dbReference>
<dbReference type="PROSITE" id="PS51898">
    <property type="entry name" value="TYR_RECOMBINASE"/>
    <property type="match status" value="1"/>
</dbReference>
<dbReference type="InterPro" id="IPR002104">
    <property type="entry name" value="Integrase_catalytic"/>
</dbReference>
<dbReference type="GO" id="GO:0015074">
    <property type="term" value="P:DNA integration"/>
    <property type="evidence" value="ECO:0007669"/>
    <property type="project" value="InterPro"/>
</dbReference>
<gene>
    <name evidence="6" type="ORF">C811_02005</name>
</gene>
<evidence type="ECO:0000256" key="4">
    <source>
        <dbReference type="SAM" id="Coils"/>
    </source>
</evidence>